<accession>A0A6V8PB37</accession>
<dbReference type="EMBL" id="BLRY01000108">
    <property type="protein sequence ID" value="GFP28066.1"/>
    <property type="molecule type" value="Genomic_DNA"/>
</dbReference>
<protein>
    <submittedName>
        <fullName evidence="1">Uncharacterized protein</fullName>
    </submittedName>
</protein>
<dbReference type="AlphaFoldDB" id="A0A6V8PB37"/>
<comment type="caution">
    <text evidence="1">The sequence shown here is derived from an EMBL/GenBank/DDBJ whole genome shotgun (WGS) entry which is preliminary data.</text>
</comment>
<proteinExistence type="predicted"/>
<evidence type="ECO:0000313" key="1">
    <source>
        <dbReference type="EMBL" id="GFP28066.1"/>
    </source>
</evidence>
<gene>
    <name evidence="1" type="ORF">HKBW3S33_01483</name>
</gene>
<evidence type="ECO:0000313" key="2">
    <source>
        <dbReference type="Proteomes" id="UP000591948"/>
    </source>
</evidence>
<sequence length="44" mass="5217">MLKCLQVISKNHLAYLRDRNFQFVKNLQERGIDFSEPEGDVVHK</sequence>
<keyword evidence="2" id="KW-1185">Reference proteome</keyword>
<name>A0A6V8PB37_9ACTN</name>
<dbReference type="Proteomes" id="UP000591948">
    <property type="component" value="Unassembled WGS sequence"/>
</dbReference>
<reference evidence="1 2" key="1">
    <citation type="journal article" date="2020" name="Front. Microbiol.">
        <title>Single-cell genomics of novel Actinobacteria with the Wood-Ljungdahl pathway discovered in a serpentinizing system.</title>
        <authorList>
            <person name="Merino N."/>
            <person name="Kawai M."/>
            <person name="Boyd E.S."/>
            <person name="Colman D.R."/>
            <person name="McGlynn S.E."/>
            <person name="Nealson K.H."/>
            <person name="Kurokawa K."/>
            <person name="Hongoh Y."/>
        </authorList>
    </citation>
    <scope>NUCLEOTIDE SEQUENCE [LARGE SCALE GENOMIC DNA]</scope>
    <source>
        <strain evidence="1 2">S33</strain>
    </source>
</reference>
<organism evidence="1 2">
    <name type="scientific">Candidatus Hakubella thermalkaliphila</name>
    <dbReference type="NCBI Taxonomy" id="2754717"/>
    <lineage>
        <taxon>Bacteria</taxon>
        <taxon>Bacillati</taxon>
        <taxon>Actinomycetota</taxon>
        <taxon>Actinomycetota incertae sedis</taxon>
        <taxon>Candidatus Hakubellales</taxon>
        <taxon>Candidatus Hakubellaceae</taxon>
        <taxon>Candidatus Hakubella</taxon>
    </lineage>
</organism>